<accession>A0A0H5Q823</accession>
<dbReference type="EMBL" id="LN854327">
    <property type="protein sequence ID" value="CRY98078.1"/>
    <property type="molecule type" value="Genomic_DNA"/>
</dbReference>
<name>A0A0H5Q823_9ZZZZ</name>
<reference evidence="1" key="1">
    <citation type="submission" date="2015-06" db="EMBL/GenBank/DDBJ databases">
        <authorList>
            <person name="Joergensen T."/>
        </authorList>
    </citation>
    <scope>NUCLEOTIDE SEQUENCE</scope>
    <source>
        <strain evidence="1">RGRH1830</strain>
    </source>
</reference>
<dbReference type="AlphaFoldDB" id="A0A0H5Q823"/>
<organism evidence="1">
    <name type="scientific">uncultured prokaryote</name>
    <dbReference type="NCBI Taxonomy" id="198431"/>
    <lineage>
        <taxon>unclassified sequences</taxon>
        <taxon>environmental samples</taxon>
    </lineage>
</organism>
<reference evidence="1" key="2">
    <citation type="submission" date="2015-07" db="EMBL/GenBank/DDBJ databases">
        <title>Plasmids, circular viruses and viroids from rat gut.</title>
        <authorList>
            <person name="Jorgensen T.J."/>
            <person name="Hansen M.A."/>
            <person name="Xu Z."/>
            <person name="Tabak M.A."/>
            <person name="Sorensen S.J."/>
            <person name="Hansen L.H."/>
        </authorList>
    </citation>
    <scope>NUCLEOTIDE SEQUENCE</scope>
    <source>
        <strain evidence="1">RGRH1830</strain>
    </source>
</reference>
<evidence type="ECO:0000313" key="1">
    <source>
        <dbReference type="EMBL" id="CRY98078.1"/>
    </source>
</evidence>
<protein>
    <submittedName>
        <fullName evidence="1">Uncharacterized protein</fullName>
    </submittedName>
</protein>
<proteinExistence type="predicted"/>
<sequence>MAKKIAVKKIEPVEFEDLHRGTSVTIPVVIKKKDGTSFDLSGYEVHFTLKPAQYDYDYDDIRAYVCKVVDVPAEMAAKGRFNVNLSSKETWLTPGEYFFDIMLTKNHSVARLCLCKTNIVGGPTNCTVDHETGEAIFMTDALSLTPEGTNGLIFQTNLVSDPPKHMIETLECDPPYLVQPIGTGEDPRRNLKLRVYGPRLSFPVYARIPHDANIHPIYFGNYYKAELPDICPVVGMVMQVKNREINIKSPLKEMNMMFSDIHIQHSPETTNGNSAFVGTTAKSVWIGDNVDAGQIHWQLFEGNDVIDIAGNYFIEDDNGGYIYFMLTVNWYNWIDVGTYRDTPEEDDETGTPSTGKTYASVNEEIWPPDIFYGEDWEKQ</sequence>